<dbReference type="EMBL" id="REGN01011706">
    <property type="protein sequence ID" value="RMZ96997.1"/>
    <property type="molecule type" value="Genomic_DNA"/>
</dbReference>
<protein>
    <submittedName>
        <fullName evidence="1">Uncharacterized protein</fullName>
    </submittedName>
</protein>
<name>A0A3M7PE65_BRAPC</name>
<gene>
    <name evidence="1" type="ORF">BpHYR1_003627</name>
</gene>
<keyword evidence="2" id="KW-1185">Reference proteome</keyword>
<evidence type="ECO:0000313" key="1">
    <source>
        <dbReference type="EMBL" id="RMZ96997.1"/>
    </source>
</evidence>
<dbReference type="Proteomes" id="UP000276133">
    <property type="component" value="Unassembled WGS sequence"/>
</dbReference>
<evidence type="ECO:0000313" key="2">
    <source>
        <dbReference type="Proteomes" id="UP000276133"/>
    </source>
</evidence>
<dbReference type="AlphaFoldDB" id="A0A3M7PE65"/>
<organism evidence="1 2">
    <name type="scientific">Brachionus plicatilis</name>
    <name type="common">Marine rotifer</name>
    <name type="synonym">Brachionus muelleri</name>
    <dbReference type="NCBI Taxonomy" id="10195"/>
    <lineage>
        <taxon>Eukaryota</taxon>
        <taxon>Metazoa</taxon>
        <taxon>Spiralia</taxon>
        <taxon>Gnathifera</taxon>
        <taxon>Rotifera</taxon>
        <taxon>Eurotatoria</taxon>
        <taxon>Monogononta</taxon>
        <taxon>Pseudotrocha</taxon>
        <taxon>Ploima</taxon>
        <taxon>Brachionidae</taxon>
        <taxon>Brachionus</taxon>
    </lineage>
</organism>
<comment type="caution">
    <text evidence="1">The sequence shown here is derived from an EMBL/GenBank/DDBJ whole genome shotgun (WGS) entry which is preliminary data.</text>
</comment>
<sequence>MKKNMSSRHFTSVNKYVSKNHFLTYSIKYFRPSGKINKQQFESCVFNIFDQYCISLLSFAQKLMKQILETYPLRIISRENI</sequence>
<reference evidence="1 2" key="1">
    <citation type="journal article" date="2018" name="Sci. Rep.">
        <title>Genomic signatures of local adaptation to the degree of environmental predictability in rotifers.</title>
        <authorList>
            <person name="Franch-Gras L."/>
            <person name="Hahn C."/>
            <person name="Garcia-Roger E.M."/>
            <person name="Carmona M.J."/>
            <person name="Serra M."/>
            <person name="Gomez A."/>
        </authorList>
    </citation>
    <scope>NUCLEOTIDE SEQUENCE [LARGE SCALE GENOMIC DNA]</scope>
    <source>
        <strain evidence="1">HYR1</strain>
    </source>
</reference>
<proteinExistence type="predicted"/>
<accession>A0A3M7PE65</accession>